<dbReference type="PRINTS" id="PR01047">
    <property type="entry name" value="TRNASYNTHTHR"/>
</dbReference>
<dbReference type="CDD" id="cd00860">
    <property type="entry name" value="ThrRS_anticodon"/>
    <property type="match status" value="1"/>
</dbReference>
<evidence type="ECO:0000313" key="15">
    <source>
        <dbReference type="Proteomes" id="UP000069135"/>
    </source>
</evidence>
<comment type="similarity">
    <text evidence="1 12">Belongs to the class-II aminoacyl-tRNA synthetase family.</text>
</comment>
<dbReference type="FunFam" id="3.30.930.10:FF:000002">
    <property type="entry name" value="Threonine--tRNA ligase"/>
    <property type="match status" value="1"/>
</dbReference>
<comment type="cofactor">
    <cofactor evidence="12">
        <name>Zn(2+)</name>
        <dbReference type="ChEBI" id="CHEBI:29105"/>
    </cofactor>
    <text evidence="12">Binds 1 zinc ion per subunit.</text>
</comment>
<dbReference type="GO" id="GO:0004829">
    <property type="term" value="F:threonine-tRNA ligase activity"/>
    <property type="evidence" value="ECO:0007669"/>
    <property type="project" value="UniProtKB-UniRule"/>
</dbReference>
<keyword evidence="2 12" id="KW-0820">tRNA-binding</keyword>
<dbReference type="HAMAP" id="MF_00184">
    <property type="entry name" value="Thr_tRNA_synth"/>
    <property type="match status" value="1"/>
</dbReference>
<comment type="subunit">
    <text evidence="12">Homodimer.</text>
</comment>
<comment type="caution">
    <text evidence="12">Lacks conserved residue(s) required for the propagation of feature annotation.</text>
</comment>
<dbReference type="EMBL" id="CP013065">
    <property type="protein sequence ID" value="ALM13257.1"/>
    <property type="molecule type" value="Genomic_DNA"/>
</dbReference>
<evidence type="ECO:0000256" key="2">
    <source>
        <dbReference type="ARBA" id="ARBA00022555"/>
    </source>
</evidence>
<dbReference type="STRING" id="1735162.PeribacterB2_0572"/>
<dbReference type="SUPFAM" id="SSF52954">
    <property type="entry name" value="Class II aaRS ABD-related"/>
    <property type="match status" value="1"/>
</dbReference>
<dbReference type="InterPro" id="IPR045864">
    <property type="entry name" value="aa-tRNA-synth_II/BPL/LPL"/>
</dbReference>
<accession>A0A0S1SI25</accession>
<dbReference type="Gene3D" id="3.30.980.10">
    <property type="entry name" value="Threonyl-trna Synthetase, Chain A, domain 2"/>
    <property type="match status" value="1"/>
</dbReference>
<keyword evidence="3 12" id="KW-0436">Ligase</keyword>
<dbReference type="Pfam" id="PF00587">
    <property type="entry name" value="tRNA-synt_2b"/>
    <property type="match status" value="1"/>
</dbReference>
<dbReference type="Pfam" id="PF07973">
    <property type="entry name" value="tRNA_SAD"/>
    <property type="match status" value="1"/>
</dbReference>
<dbReference type="Pfam" id="PF03129">
    <property type="entry name" value="HGTP_anticodon"/>
    <property type="match status" value="1"/>
</dbReference>
<feature type="binding site" evidence="12">
    <location>
        <position position="474"/>
    </location>
    <ligand>
        <name>Zn(2+)</name>
        <dbReference type="ChEBI" id="CHEBI:29105"/>
        <note>catalytic</note>
    </ligand>
</feature>
<dbReference type="CDD" id="cd00771">
    <property type="entry name" value="ThrRS_core"/>
    <property type="match status" value="1"/>
</dbReference>
<dbReference type="SMART" id="SM00863">
    <property type="entry name" value="tRNA_SAD"/>
    <property type="match status" value="1"/>
</dbReference>
<dbReference type="GO" id="GO:0046872">
    <property type="term" value="F:metal ion binding"/>
    <property type="evidence" value="ECO:0007669"/>
    <property type="project" value="UniProtKB-KW"/>
</dbReference>
<dbReference type="GO" id="GO:0000049">
    <property type="term" value="F:tRNA binding"/>
    <property type="evidence" value="ECO:0007669"/>
    <property type="project" value="UniProtKB-KW"/>
</dbReference>
<dbReference type="SUPFAM" id="SSF55186">
    <property type="entry name" value="ThrRS/AlaRS common domain"/>
    <property type="match status" value="1"/>
</dbReference>
<evidence type="ECO:0000256" key="7">
    <source>
        <dbReference type="ARBA" id="ARBA00022840"/>
    </source>
</evidence>
<dbReference type="InterPro" id="IPR012947">
    <property type="entry name" value="tRNA_SAD"/>
</dbReference>
<evidence type="ECO:0000256" key="9">
    <source>
        <dbReference type="ARBA" id="ARBA00022917"/>
    </source>
</evidence>
<reference evidence="14 15" key="2">
    <citation type="journal article" date="2016" name="PeerJ">
        <title>Analysis of five complete genome sequences for members of the class Peribacteria in the recently recognized Peregrinibacteria bacterial phylum.</title>
        <authorList>
            <person name="Anantharaman K."/>
            <person name="Brown C.T."/>
            <person name="Burstein D."/>
            <person name="Castelle C.J."/>
            <person name="Probst A.J."/>
            <person name="Thomas B.C."/>
            <person name="Williams K.H."/>
            <person name="Banfield J.F."/>
        </authorList>
    </citation>
    <scope>NUCLEOTIDE SEQUENCE [LARGE SCALE GENOMIC DNA]</scope>
    <source>
        <strain evidence="14">RIFOXYD1_FULL_PER-ii_59_16</strain>
    </source>
</reference>
<dbReference type="AlphaFoldDB" id="A0A0S1SW72"/>
<keyword evidence="6 12" id="KW-0862">Zinc</keyword>
<evidence type="ECO:0000256" key="8">
    <source>
        <dbReference type="ARBA" id="ARBA00022884"/>
    </source>
</evidence>
<dbReference type="PANTHER" id="PTHR11451">
    <property type="entry name" value="THREONINE-TRNA LIGASE"/>
    <property type="match status" value="1"/>
</dbReference>
<evidence type="ECO:0000259" key="13">
    <source>
        <dbReference type="PROSITE" id="PS50862"/>
    </source>
</evidence>
<evidence type="ECO:0000256" key="3">
    <source>
        <dbReference type="ARBA" id="ARBA00022598"/>
    </source>
</evidence>
<dbReference type="InterPro" id="IPR004154">
    <property type="entry name" value="Anticodon-bd"/>
</dbReference>
<protein>
    <recommendedName>
        <fullName evidence="12">Threonine--tRNA ligase</fullName>
        <ecNumber evidence="12">6.1.1.3</ecNumber>
    </recommendedName>
    <alternativeName>
        <fullName evidence="12">Threonyl-tRNA synthetase</fullName>
        <shortName evidence="12">ThrRS</shortName>
    </alternativeName>
</protein>
<gene>
    <name evidence="12" type="primary">thrS</name>
    <name evidence="14" type="ORF">PeribacterD1_0573</name>
</gene>
<dbReference type="InterPro" id="IPR018163">
    <property type="entry name" value="Thr/Ala-tRNA-synth_IIc_edit"/>
</dbReference>
<evidence type="ECO:0000256" key="10">
    <source>
        <dbReference type="ARBA" id="ARBA00023146"/>
    </source>
</evidence>
<organism evidence="14 15">
    <name type="scientific">Candidatus Peribacter riflensis</name>
    <dbReference type="NCBI Taxonomy" id="1735162"/>
    <lineage>
        <taxon>Bacteria</taxon>
        <taxon>Candidatus Peregrinibacteriota</taxon>
        <taxon>Candidatus Peribacteria</taxon>
        <taxon>Candidatus Peribacterales</taxon>
        <taxon>Candidatus Peribacteraceae</taxon>
        <taxon>Candidatus Peribacter</taxon>
    </lineage>
</organism>
<name>A0A0S1SW72_9BACT</name>
<dbReference type="InterPro" id="IPR036621">
    <property type="entry name" value="Anticodon-bd_dom_sf"/>
</dbReference>
<comment type="subcellular location">
    <subcellularLocation>
        <location evidence="12">Cytoplasm</location>
    </subcellularLocation>
</comment>
<dbReference type="Gene3D" id="3.30.54.20">
    <property type="match status" value="1"/>
</dbReference>
<dbReference type="Gene3D" id="3.40.50.800">
    <property type="entry name" value="Anticodon-binding domain"/>
    <property type="match status" value="1"/>
</dbReference>
<dbReference type="InterPro" id="IPR006195">
    <property type="entry name" value="aa-tRNA-synth_II"/>
</dbReference>
<dbReference type="PROSITE" id="PS50862">
    <property type="entry name" value="AA_TRNA_LIGASE_II"/>
    <property type="match status" value="1"/>
</dbReference>
<dbReference type="InterPro" id="IPR047246">
    <property type="entry name" value="ThrRS_anticodon"/>
</dbReference>
<feature type="binding site" evidence="12">
    <location>
        <position position="292"/>
    </location>
    <ligand>
        <name>Zn(2+)</name>
        <dbReference type="ChEBI" id="CHEBI:29105"/>
        <note>catalytic</note>
    </ligand>
</feature>
<evidence type="ECO:0000256" key="12">
    <source>
        <dbReference type="HAMAP-Rule" id="MF_00184"/>
    </source>
</evidence>
<dbReference type="InterPro" id="IPR033728">
    <property type="entry name" value="ThrRS_core"/>
</dbReference>
<dbReference type="GO" id="GO:0006435">
    <property type="term" value="P:threonyl-tRNA aminoacylation"/>
    <property type="evidence" value="ECO:0007669"/>
    <property type="project" value="UniProtKB-UniRule"/>
</dbReference>
<dbReference type="InterPro" id="IPR002320">
    <property type="entry name" value="Thr-tRNA-ligase_IIa"/>
</dbReference>
<accession>A0A0S1SRZ8</accession>
<sequence length="606" mass="68850">MAKKSIGNAVPESLHNMRHSLAHVLAQAVQNLWPDTQITIGPPIDTGCYYDFLFAEPISDADFSKIEKEMRRIIGSAQTFEVEELAIPASVKYWKDRGQTFKVELVEDLAKAGETKVTHYRNVDKSGKETFTDLCRGGHVTSLNEIPPDGFKITSLAGAYWRGKETNAQLTRLYVAAFGSKQELNEYLTMMEEAKKRDHRKLGKELDLFTFSEMVGPGLPLWTPKGTIIADQIEALAKEMEEKGGYMRVRTPHIAKGALYERTGHLAHYRTSMFPPMELDGEEEYYLKPMNCPHHHEIFASRPRSYRDLPMRLAEYGHCYRYEDSGALFGLMRVRSLSMNDAHMYVTEEQFEDEFNAVVDLYLTYFAIFDIQKYVMRLSLHSPEGLGKKYVDNEALWLKTEDMVRKALKKKGIEFVEVPDEAAFYGPKIDVEVWSAIGREFTLATNQVDFDVPGKVGLKYTDKDGTEKVPLCIHRAPLGTHERFIGFLIEHFAGHFPLWLAPVQAMIIPVAEPHEVPARHVQTALKEQGIRCEVLPSTDSLGKRIRAGEQQRVPYLLVVGDKEVADNSVAVRNVLTKKQVSVPLKEFIEKTKEDIRLRRLACSIGS</sequence>
<dbReference type="FunFam" id="3.40.50.800:FF:000001">
    <property type="entry name" value="Threonine--tRNA ligase"/>
    <property type="match status" value="1"/>
</dbReference>
<dbReference type="PATRIC" id="fig|1735161.3.peg.559"/>
<evidence type="ECO:0000256" key="6">
    <source>
        <dbReference type="ARBA" id="ARBA00022833"/>
    </source>
</evidence>
<keyword evidence="4 12" id="KW-0479">Metal-binding</keyword>
<dbReference type="NCBIfam" id="TIGR00418">
    <property type="entry name" value="thrS"/>
    <property type="match status" value="1"/>
</dbReference>
<proteinExistence type="inferred from homology"/>
<feature type="binding site" evidence="12">
    <location>
        <position position="343"/>
    </location>
    <ligand>
        <name>Zn(2+)</name>
        <dbReference type="ChEBI" id="CHEBI:29105"/>
        <note>catalytic</note>
    </ligand>
</feature>
<dbReference type="Proteomes" id="UP000069135">
    <property type="component" value="Chromosome"/>
</dbReference>
<evidence type="ECO:0000313" key="14">
    <source>
        <dbReference type="EMBL" id="ALM13257.1"/>
    </source>
</evidence>
<dbReference type="Gene3D" id="3.30.930.10">
    <property type="entry name" value="Bira Bifunctional Protein, Domain 2"/>
    <property type="match status" value="1"/>
</dbReference>
<accession>A0A0S1SI00</accession>
<dbReference type="SUPFAM" id="SSF55681">
    <property type="entry name" value="Class II aaRS and biotin synthetases"/>
    <property type="match status" value="1"/>
</dbReference>
<dbReference type="InterPro" id="IPR002314">
    <property type="entry name" value="aa-tRNA-synt_IIb"/>
</dbReference>
<dbReference type="KEGG" id="prf:PeribacterA2_0573"/>
<keyword evidence="8 12" id="KW-0694">RNA-binding</keyword>
<dbReference type="EC" id="6.1.1.3" evidence="12"/>
<accession>A0A0S1SMB0</accession>
<keyword evidence="9 12" id="KW-0648">Protein biosynthesis</keyword>
<dbReference type="GO" id="GO:0005737">
    <property type="term" value="C:cytoplasm"/>
    <property type="evidence" value="ECO:0007669"/>
    <property type="project" value="UniProtKB-SubCell"/>
</dbReference>
<evidence type="ECO:0000256" key="1">
    <source>
        <dbReference type="ARBA" id="ARBA00008226"/>
    </source>
</evidence>
<evidence type="ECO:0000256" key="4">
    <source>
        <dbReference type="ARBA" id="ARBA00022723"/>
    </source>
</evidence>
<keyword evidence="7 12" id="KW-0067">ATP-binding</keyword>
<keyword evidence="5 12" id="KW-0547">Nucleotide-binding</keyword>
<keyword evidence="10 12" id="KW-0030">Aminoacyl-tRNA synthetase</keyword>
<keyword evidence="12" id="KW-0963">Cytoplasm</keyword>
<evidence type="ECO:0000256" key="5">
    <source>
        <dbReference type="ARBA" id="ARBA00022741"/>
    </source>
</evidence>
<dbReference type="PANTHER" id="PTHR11451:SF44">
    <property type="entry name" value="THREONINE--TRNA LIGASE, CHLOROPLASTIC_MITOCHONDRIAL 2"/>
    <property type="match status" value="1"/>
</dbReference>
<accession>A0A0S1SW72</accession>
<evidence type="ECO:0000256" key="11">
    <source>
        <dbReference type="ARBA" id="ARBA00049515"/>
    </source>
</evidence>
<dbReference type="GO" id="GO:0005524">
    <property type="term" value="F:ATP binding"/>
    <property type="evidence" value="ECO:0007669"/>
    <property type="project" value="UniProtKB-UniRule"/>
</dbReference>
<comment type="catalytic activity">
    <reaction evidence="11 12">
        <text>tRNA(Thr) + L-threonine + ATP = L-threonyl-tRNA(Thr) + AMP + diphosphate + H(+)</text>
        <dbReference type="Rhea" id="RHEA:24624"/>
        <dbReference type="Rhea" id="RHEA-COMP:9670"/>
        <dbReference type="Rhea" id="RHEA-COMP:9704"/>
        <dbReference type="ChEBI" id="CHEBI:15378"/>
        <dbReference type="ChEBI" id="CHEBI:30616"/>
        <dbReference type="ChEBI" id="CHEBI:33019"/>
        <dbReference type="ChEBI" id="CHEBI:57926"/>
        <dbReference type="ChEBI" id="CHEBI:78442"/>
        <dbReference type="ChEBI" id="CHEBI:78534"/>
        <dbReference type="ChEBI" id="CHEBI:456215"/>
        <dbReference type="EC" id="6.1.1.3"/>
    </reaction>
</comment>
<reference evidence="15" key="1">
    <citation type="submission" date="2015-10" db="EMBL/GenBank/DDBJ databases">
        <title>Analysis of five complete genome sequences for members of the class Peribacteria in the recently recognized Peregrinibacteria bacterial phylum.</title>
        <authorList>
            <person name="Anantharaman K."/>
            <person name="Brown C.T."/>
            <person name="Burstein D."/>
            <person name="Castelle C.J."/>
            <person name="Probst A.J."/>
            <person name="Thomas B.C."/>
            <person name="Williams K.H."/>
            <person name="Banfield J.F."/>
        </authorList>
    </citation>
    <scope>NUCLEOTIDE SEQUENCE [LARGE SCALE GENOMIC DNA]</scope>
</reference>
<feature type="domain" description="Aminoacyl-transfer RNA synthetases class-II family profile" evidence="13">
    <location>
        <begin position="198"/>
        <end position="497"/>
    </location>
</feature>